<sequence length="375" mass="40990">MLTKLSQLAKDSSTGGRKSLVAALTDLFVSTESDQAEQVSLMFGDIVMRVLGQLEDEARRALAKRVSSHASAPHDLMVKLAKDQIDVAQPVLEESPVLQAEDLAEIASTGSQDHLKAIAGRQKVEEIVTRVIVSRGDNQVLTKVANNAGASFSEETFLRLVDRSMAYPAIQEALINRTDLPDDAARMLVPFLSEELTERVKELGADNTLVMVMAERAAEEVAARARRLSEAKEQSDQLIRDVQNGKAKLDDAVRLFARSDRATELGILLAKVSHLPVAAVSKLVYSKSDKPLIIICKANGVSEDAFKNILTMRARHLGMSGLAVNDAIQRYKQFTDDAASRSLIAIRENAEKNMKKQAEPEDNSAKNTVAFAVKR</sequence>
<reference evidence="3" key="1">
    <citation type="submission" date="2020-05" db="EMBL/GenBank/DDBJ databases">
        <title>Identification of trans-AT polyketide cluster in two marine bacteria, producers of a novel glutaramide-containing polyketide sesbanimide D and analogs.</title>
        <authorList>
            <person name="Kacar D."/>
            <person name="Rodriguez P."/>
            <person name="Canedo L."/>
            <person name="Gonzalez E."/>
            <person name="Galan B."/>
            <person name="De La Calle F."/>
            <person name="Garcia J.L."/>
        </authorList>
    </citation>
    <scope>NUCLEOTIDE SEQUENCE</scope>
    <source>
        <strain evidence="3">PHM038</strain>
    </source>
</reference>
<name>A0A926P0F3_9HYPH</name>
<gene>
    <name evidence="3" type="ORF">HK439_14555</name>
</gene>
<keyword evidence="1" id="KW-0175">Coiled coil</keyword>
<dbReference type="Pfam" id="PF10098">
    <property type="entry name" value="DUF2336"/>
    <property type="match status" value="1"/>
</dbReference>
<evidence type="ECO:0000256" key="1">
    <source>
        <dbReference type="SAM" id="Coils"/>
    </source>
</evidence>
<evidence type="ECO:0000313" key="3">
    <source>
        <dbReference type="EMBL" id="MBD1547485.1"/>
    </source>
</evidence>
<accession>A0A926P0F3</accession>
<dbReference type="InterPro" id="IPR019285">
    <property type="entry name" value="DUF2336"/>
</dbReference>
<protein>
    <submittedName>
        <fullName evidence="3">DUF2336 domain-containing protein</fullName>
    </submittedName>
</protein>
<dbReference type="AlphaFoldDB" id="A0A926P0F3"/>
<organism evidence="3 4">
    <name type="scientific">Roseibium aggregatum</name>
    <dbReference type="NCBI Taxonomy" id="187304"/>
    <lineage>
        <taxon>Bacteria</taxon>
        <taxon>Pseudomonadati</taxon>
        <taxon>Pseudomonadota</taxon>
        <taxon>Alphaproteobacteria</taxon>
        <taxon>Hyphomicrobiales</taxon>
        <taxon>Stappiaceae</taxon>
        <taxon>Roseibium</taxon>
    </lineage>
</organism>
<comment type="caution">
    <text evidence="3">The sequence shown here is derived from an EMBL/GenBank/DDBJ whole genome shotgun (WGS) entry which is preliminary data.</text>
</comment>
<dbReference type="EMBL" id="JABFCZ010000015">
    <property type="protein sequence ID" value="MBD1547485.1"/>
    <property type="molecule type" value="Genomic_DNA"/>
</dbReference>
<evidence type="ECO:0000256" key="2">
    <source>
        <dbReference type="SAM" id="MobiDB-lite"/>
    </source>
</evidence>
<proteinExistence type="predicted"/>
<feature type="coiled-coil region" evidence="1">
    <location>
        <begin position="214"/>
        <end position="248"/>
    </location>
</feature>
<feature type="region of interest" description="Disordered" evidence="2">
    <location>
        <begin position="351"/>
        <end position="375"/>
    </location>
</feature>
<dbReference type="Proteomes" id="UP000598467">
    <property type="component" value="Unassembled WGS sequence"/>
</dbReference>
<evidence type="ECO:0000313" key="4">
    <source>
        <dbReference type="Proteomes" id="UP000598467"/>
    </source>
</evidence>